<protein>
    <submittedName>
        <fullName evidence="4">Protein kinase domain-containing protein</fullName>
    </submittedName>
</protein>
<evidence type="ECO:0000313" key="3">
    <source>
        <dbReference type="Proteomes" id="UP000050741"/>
    </source>
</evidence>
<dbReference type="GO" id="GO:0004714">
    <property type="term" value="F:transmembrane receptor protein tyrosine kinase activity"/>
    <property type="evidence" value="ECO:0007669"/>
    <property type="project" value="TreeGrafter"/>
</dbReference>
<feature type="domain" description="Protein kinase" evidence="2">
    <location>
        <begin position="221"/>
        <end position="484"/>
    </location>
</feature>
<dbReference type="PANTHER" id="PTHR24416:SF611">
    <property type="entry name" value="TYROSINE-PROTEIN KINASE TRANSMEMBRANE RECEPTOR ROR"/>
    <property type="match status" value="1"/>
</dbReference>
<dbReference type="PANTHER" id="PTHR24416">
    <property type="entry name" value="TYROSINE-PROTEIN KINASE RECEPTOR"/>
    <property type="match status" value="1"/>
</dbReference>
<keyword evidence="1" id="KW-0812">Transmembrane</keyword>
<dbReference type="Proteomes" id="UP000050741">
    <property type="component" value="Unassembled WGS sequence"/>
</dbReference>
<dbReference type="Gene3D" id="1.10.510.10">
    <property type="entry name" value="Transferase(Phosphotransferase) domain 1"/>
    <property type="match status" value="1"/>
</dbReference>
<keyword evidence="1" id="KW-1133">Transmembrane helix</keyword>
<dbReference type="GO" id="GO:0005524">
    <property type="term" value="F:ATP binding"/>
    <property type="evidence" value="ECO:0007669"/>
    <property type="project" value="InterPro"/>
</dbReference>
<dbReference type="SUPFAM" id="SSF56112">
    <property type="entry name" value="Protein kinase-like (PK-like)"/>
    <property type="match status" value="1"/>
</dbReference>
<dbReference type="InterPro" id="IPR000719">
    <property type="entry name" value="Prot_kinase_dom"/>
</dbReference>
<dbReference type="WBParaSite" id="GPLIN_001120700">
    <property type="protein sequence ID" value="GPLIN_001120700"/>
    <property type="gene ID" value="GPLIN_001120700"/>
</dbReference>
<accession>A0A183CEA3</accession>
<reference evidence="3" key="1">
    <citation type="submission" date="2013-12" db="EMBL/GenBank/DDBJ databases">
        <authorList>
            <person name="Aslett M."/>
        </authorList>
    </citation>
    <scope>NUCLEOTIDE SEQUENCE [LARGE SCALE GENOMIC DNA]</scope>
    <source>
        <strain evidence="3">Lindley</strain>
    </source>
</reference>
<dbReference type="InterPro" id="IPR008266">
    <property type="entry name" value="Tyr_kinase_AS"/>
</dbReference>
<dbReference type="GO" id="GO:0005886">
    <property type="term" value="C:plasma membrane"/>
    <property type="evidence" value="ECO:0007669"/>
    <property type="project" value="TreeGrafter"/>
</dbReference>
<sequence>MSPMQVSIYMTLAAQQFEGTIECYGNITDKFQTCNPSTNEIVNFIGDVCGSKRYNKESVGIRGVLRDDDGTLGMAWNLPDVAVKRELFTFTCHVGARDEQRQWHVFIALFQQMNITANFVRGLERLYPNGTANYSASNCLVPLIEDNENEQKQQQNGTFIAILAIALALDVVLLVIILIGALLLYKLVKRIRQRGSFGFYFKAGWLFVPKLAKNELNNTLIDIEHLIYSGPNSRVYFARYRFSPTAYRSVVAKVPSCDAFHLSNIVGETRINAQLRHPRVVEYVGFYRDAFDDVRIVSEFMAGGDLHSFLVDKRNEINVGHLFNFIGQIAEGMEYLISKRIIHRDLAARNCMLNEEGTSIKIADFGLSRHFNADANYTSSSPFNEKTDVWSFGVVVWECFARGAQPYGSGDFREVIADLKRQLAIDQDKRYVAQGAVHGGDFRLGCPEKCPQMLYDQLMLKCWADRQQMRPAFSIVRAKLDEIFDGIIGIYPDTFIQIVK</sequence>
<dbReference type="PROSITE" id="PS50011">
    <property type="entry name" value="PROTEIN_KINASE_DOM"/>
    <property type="match status" value="1"/>
</dbReference>
<dbReference type="PRINTS" id="PR00109">
    <property type="entry name" value="TYRKINASE"/>
</dbReference>
<keyword evidence="1" id="KW-0472">Membrane</keyword>
<dbReference type="SMART" id="SM00219">
    <property type="entry name" value="TyrKc"/>
    <property type="match status" value="1"/>
</dbReference>
<reference evidence="4" key="3">
    <citation type="submission" date="2016-06" db="UniProtKB">
        <authorList>
            <consortium name="WormBaseParasite"/>
        </authorList>
    </citation>
    <scope>IDENTIFICATION</scope>
</reference>
<dbReference type="GO" id="GO:0043235">
    <property type="term" value="C:receptor complex"/>
    <property type="evidence" value="ECO:0007669"/>
    <property type="project" value="TreeGrafter"/>
</dbReference>
<dbReference type="Pfam" id="PF07714">
    <property type="entry name" value="PK_Tyr_Ser-Thr"/>
    <property type="match status" value="2"/>
</dbReference>
<dbReference type="PROSITE" id="PS00109">
    <property type="entry name" value="PROTEIN_KINASE_TYR"/>
    <property type="match status" value="1"/>
</dbReference>
<evidence type="ECO:0000256" key="1">
    <source>
        <dbReference type="SAM" id="Phobius"/>
    </source>
</evidence>
<feature type="transmembrane region" description="Helical" evidence="1">
    <location>
        <begin position="159"/>
        <end position="185"/>
    </location>
</feature>
<dbReference type="InterPro" id="IPR011009">
    <property type="entry name" value="Kinase-like_dom_sf"/>
</dbReference>
<dbReference type="InterPro" id="IPR050122">
    <property type="entry name" value="RTK"/>
</dbReference>
<dbReference type="InterPro" id="IPR020635">
    <property type="entry name" value="Tyr_kinase_cat_dom"/>
</dbReference>
<proteinExistence type="predicted"/>
<dbReference type="GO" id="GO:0007169">
    <property type="term" value="P:cell surface receptor protein tyrosine kinase signaling pathway"/>
    <property type="evidence" value="ECO:0007669"/>
    <property type="project" value="TreeGrafter"/>
</dbReference>
<organism evidence="3 4">
    <name type="scientific">Globodera pallida</name>
    <name type="common">Potato cyst nematode worm</name>
    <name type="synonym">Heterodera pallida</name>
    <dbReference type="NCBI Taxonomy" id="36090"/>
    <lineage>
        <taxon>Eukaryota</taxon>
        <taxon>Metazoa</taxon>
        <taxon>Ecdysozoa</taxon>
        <taxon>Nematoda</taxon>
        <taxon>Chromadorea</taxon>
        <taxon>Rhabditida</taxon>
        <taxon>Tylenchina</taxon>
        <taxon>Tylenchomorpha</taxon>
        <taxon>Tylenchoidea</taxon>
        <taxon>Heteroderidae</taxon>
        <taxon>Heteroderinae</taxon>
        <taxon>Globodera</taxon>
    </lineage>
</organism>
<evidence type="ECO:0000313" key="4">
    <source>
        <dbReference type="WBParaSite" id="GPLIN_001120700"/>
    </source>
</evidence>
<reference evidence="3" key="2">
    <citation type="submission" date="2014-05" db="EMBL/GenBank/DDBJ databases">
        <title>The genome and life-stage specific transcriptomes of Globodera pallida elucidate key aspects of plant parasitism by a cyst nematode.</title>
        <authorList>
            <person name="Cotton J.A."/>
            <person name="Lilley C.J."/>
            <person name="Jones L.M."/>
            <person name="Kikuchi T."/>
            <person name="Reid A.J."/>
            <person name="Thorpe P."/>
            <person name="Tsai I.J."/>
            <person name="Beasley H."/>
            <person name="Blok V."/>
            <person name="Cock P.J.A."/>
            <person name="Van den Akker S.E."/>
            <person name="Holroyd N."/>
            <person name="Hunt M."/>
            <person name="Mantelin S."/>
            <person name="Naghra H."/>
            <person name="Pain A."/>
            <person name="Palomares-Rius J.E."/>
            <person name="Zarowiecki M."/>
            <person name="Berriman M."/>
            <person name="Jones J.T."/>
            <person name="Urwin P.E."/>
        </authorList>
    </citation>
    <scope>NUCLEOTIDE SEQUENCE [LARGE SCALE GENOMIC DNA]</scope>
    <source>
        <strain evidence="3">Lindley</strain>
    </source>
</reference>
<dbReference type="InterPro" id="IPR001245">
    <property type="entry name" value="Ser-Thr/Tyr_kinase_cat_dom"/>
</dbReference>
<keyword evidence="3" id="KW-1185">Reference proteome</keyword>
<dbReference type="AlphaFoldDB" id="A0A183CEA3"/>
<evidence type="ECO:0000259" key="2">
    <source>
        <dbReference type="PROSITE" id="PS50011"/>
    </source>
</evidence>
<name>A0A183CEA3_GLOPA</name>